<dbReference type="Proteomes" id="UP000553034">
    <property type="component" value="Unassembled WGS sequence"/>
</dbReference>
<accession>A0A840EGI5</accession>
<dbReference type="RefSeq" id="WP_183476323.1">
    <property type="nucleotide sequence ID" value="NZ_JACIFO010000002.1"/>
</dbReference>
<sequence length="158" mass="18440">MHKYLVFFISLALFSCDSKQVYDQYQSLSGYWSKNNTISFTIKEIDTTKKYNLFINVRNNNNYPYQNLFLITNMNFPKGKTITDTLEYEMANPDGSLKGSGFGKLKENKLWYKENISFPEKGEYTFSIRQAMRNREDQNAIDSLAGIIDIGFRIENTN</sequence>
<keyword evidence="1" id="KW-0449">Lipoprotein</keyword>
<dbReference type="InterPro" id="IPR020018">
    <property type="entry name" value="Motility-assoc_lipoprot_GldH"/>
</dbReference>
<gene>
    <name evidence="1" type="ORF">GGR32_000636</name>
</gene>
<name>A0A840EGI5_9FLAO</name>
<proteinExistence type="predicted"/>
<dbReference type="EMBL" id="JACIFO010000002">
    <property type="protein sequence ID" value="MBB4118362.1"/>
    <property type="molecule type" value="Genomic_DNA"/>
</dbReference>
<keyword evidence="2" id="KW-1185">Reference proteome</keyword>
<reference evidence="1 2" key="1">
    <citation type="submission" date="2020-08" db="EMBL/GenBank/DDBJ databases">
        <title>Genomic Encyclopedia of Type Strains, Phase IV (KMG-IV): sequencing the most valuable type-strain genomes for metagenomic binning, comparative biology and taxonomic classification.</title>
        <authorList>
            <person name="Goeker M."/>
        </authorList>
    </citation>
    <scope>NUCLEOTIDE SEQUENCE [LARGE SCALE GENOMIC DNA]</scope>
    <source>
        <strain evidence="1 2">DSM 29568</strain>
    </source>
</reference>
<comment type="caution">
    <text evidence="1">The sequence shown here is derived from an EMBL/GenBank/DDBJ whole genome shotgun (WGS) entry which is preliminary data.</text>
</comment>
<evidence type="ECO:0000313" key="1">
    <source>
        <dbReference type="EMBL" id="MBB4118362.1"/>
    </source>
</evidence>
<protein>
    <submittedName>
        <fullName evidence="1">Gliding motility-associated lipoprotein GldH</fullName>
    </submittedName>
</protein>
<dbReference type="NCBIfam" id="TIGR03511">
    <property type="entry name" value="GldH_lipo"/>
    <property type="match status" value="1"/>
</dbReference>
<dbReference type="AlphaFoldDB" id="A0A840EGI5"/>
<evidence type="ECO:0000313" key="2">
    <source>
        <dbReference type="Proteomes" id="UP000553034"/>
    </source>
</evidence>
<organism evidence="1 2">
    <name type="scientific">Mesonia hippocampi</name>
    <dbReference type="NCBI Taxonomy" id="1628250"/>
    <lineage>
        <taxon>Bacteria</taxon>
        <taxon>Pseudomonadati</taxon>
        <taxon>Bacteroidota</taxon>
        <taxon>Flavobacteriia</taxon>
        <taxon>Flavobacteriales</taxon>
        <taxon>Flavobacteriaceae</taxon>
        <taxon>Mesonia</taxon>
    </lineage>
</organism>
<dbReference type="PROSITE" id="PS51257">
    <property type="entry name" value="PROKAR_LIPOPROTEIN"/>
    <property type="match status" value="1"/>
</dbReference>
<dbReference type="Pfam" id="PF14109">
    <property type="entry name" value="GldH_lipo"/>
    <property type="match status" value="1"/>
</dbReference>